<organism evidence="1 2">
    <name type="scientific">Dysgonomonas capnocytophagoides</name>
    <dbReference type="NCBI Taxonomy" id="45254"/>
    <lineage>
        <taxon>Bacteria</taxon>
        <taxon>Pseudomonadati</taxon>
        <taxon>Bacteroidota</taxon>
        <taxon>Bacteroidia</taxon>
        <taxon>Bacteroidales</taxon>
        <taxon>Dysgonomonadaceae</taxon>
        <taxon>Dysgonomonas</taxon>
    </lineage>
</organism>
<name>A0A4Y8L9A3_9BACT</name>
<evidence type="ECO:0000313" key="1">
    <source>
        <dbReference type="EMBL" id="TFD98917.1"/>
    </source>
</evidence>
<reference evidence="1 2" key="1">
    <citation type="submission" date="2019-03" db="EMBL/GenBank/DDBJ databases">
        <title>San Antonio Military Medical Center submission to MRSN (WRAIR), pending publication.</title>
        <authorList>
            <person name="Blyth D.M."/>
            <person name="Mccarthy S.L."/>
            <person name="Schall S.E."/>
            <person name="Stam J.A."/>
            <person name="Ong A.C."/>
            <person name="Mcgann P.T."/>
        </authorList>
    </citation>
    <scope>NUCLEOTIDE SEQUENCE [LARGE SCALE GENOMIC DNA]</scope>
    <source>
        <strain evidence="1 2">MRSN571793</strain>
    </source>
</reference>
<evidence type="ECO:0000313" key="2">
    <source>
        <dbReference type="Proteomes" id="UP000297861"/>
    </source>
</evidence>
<proteinExistence type="predicted"/>
<dbReference type="EMBL" id="SOML01000001">
    <property type="protein sequence ID" value="TFD98917.1"/>
    <property type="molecule type" value="Genomic_DNA"/>
</dbReference>
<dbReference type="RefSeq" id="WP_035332176.1">
    <property type="nucleotide sequence ID" value="NZ_AP028867.1"/>
</dbReference>
<comment type="caution">
    <text evidence="1">The sequence shown here is derived from an EMBL/GenBank/DDBJ whole genome shotgun (WGS) entry which is preliminary data.</text>
</comment>
<dbReference type="AlphaFoldDB" id="A0A4Y8L9A3"/>
<protein>
    <submittedName>
        <fullName evidence="1">Uncharacterized protein</fullName>
    </submittedName>
</protein>
<dbReference type="STRING" id="1121485.GCA_000426485_00113"/>
<gene>
    <name evidence="1" type="ORF">E2605_02195</name>
</gene>
<keyword evidence="2" id="KW-1185">Reference proteome</keyword>
<accession>A0A4Y8L9A3</accession>
<dbReference type="OrthoDB" id="997592at2"/>
<sequence>MTCDELALRGKLLVGLNLSYTRLIEKKQKEDGNLIFSKNGKIVKVKARRLGNVRIGESIGVI</sequence>
<dbReference type="Proteomes" id="UP000297861">
    <property type="component" value="Unassembled WGS sequence"/>
</dbReference>